<feature type="transmembrane region" description="Helical" evidence="1">
    <location>
        <begin position="20"/>
        <end position="39"/>
    </location>
</feature>
<name>A0A6B0UT00_IXORI</name>
<organism evidence="2">
    <name type="scientific">Ixodes ricinus</name>
    <name type="common">Common tick</name>
    <name type="synonym">Acarus ricinus</name>
    <dbReference type="NCBI Taxonomy" id="34613"/>
    <lineage>
        <taxon>Eukaryota</taxon>
        <taxon>Metazoa</taxon>
        <taxon>Ecdysozoa</taxon>
        <taxon>Arthropoda</taxon>
        <taxon>Chelicerata</taxon>
        <taxon>Arachnida</taxon>
        <taxon>Acari</taxon>
        <taxon>Parasitiformes</taxon>
        <taxon>Ixodida</taxon>
        <taxon>Ixodoidea</taxon>
        <taxon>Ixodidae</taxon>
        <taxon>Ixodinae</taxon>
        <taxon>Ixodes</taxon>
    </lineage>
</organism>
<reference evidence="2" key="1">
    <citation type="submission" date="2019-12" db="EMBL/GenBank/DDBJ databases">
        <title>An insight into the sialome of adult female Ixodes ricinus ticks feeding for 6 days.</title>
        <authorList>
            <person name="Perner J."/>
            <person name="Ribeiro J.M.C."/>
        </authorList>
    </citation>
    <scope>NUCLEOTIDE SEQUENCE</scope>
    <source>
        <strain evidence="2">Semi-engorged</strain>
        <tissue evidence="2">Salivary glands</tissue>
    </source>
</reference>
<evidence type="ECO:0000313" key="2">
    <source>
        <dbReference type="EMBL" id="MXU92836.1"/>
    </source>
</evidence>
<protein>
    <submittedName>
        <fullName evidence="2">Uncharacterized protein</fullName>
    </submittedName>
</protein>
<evidence type="ECO:0000256" key="1">
    <source>
        <dbReference type="SAM" id="Phobius"/>
    </source>
</evidence>
<keyword evidence="1" id="KW-1133">Transmembrane helix</keyword>
<accession>A0A6B0UT00</accession>
<dbReference type="EMBL" id="GIFC01010753">
    <property type="protein sequence ID" value="MXU92836.1"/>
    <property type="molecule type" value="Transcribed_RNA"/>
</dbReference>
<dbReference type="AlphaFoldDB" id="A0A6B0UT00"/>
<keyword evidence="1" id="KW-0472">Membrane</keyword>
<feature type="transmembrane region" description="Helical" evidence="1">
    <location>
        <begin position="118"/>
        <end position="137"/>
    </location>
</feature>
<sequence length="138" mass="14495">MLWSVLFPKSSSVSLKMEYISVVTVSVLLTVAVAVVFASDELVTVVGSSVVVGSCECTIIEGMVPKLSLLLALLSVVVVTSNDTPSTGDSVVIQVSLELAAEEFEVVISTTSTVEFKFIPVVIINIVVVSISDAVVLF</sequence>
<proteinExistence type="predicted"/>
<keyword evidence="1" id="KW-0812">Transmembrane</keyword>